<proteinExistence type="predicted"/>
<accession>A0A9D4GMR5</accession>
<gene>
    <name evidence="1" type="ORF">DPMN_118243</name>
</gene>
<evidence type="ECO:0000313" key="2">
    <source>
        <dbReference type="Proteomes" id="UP000828390"/>
    </source>
</evidence>
<keyword evidence="2" id="KW-1185">Reference proteome</keyword>
<reference evidence="1" key="2">
    <citation type="submission" date="2020-11" db="EMBL/GenBank/DDBJ databases">
        <authorList>
            <person name="McCartney M.A."/>
            <person name="Auch B."/>
            <person name="Kono T."/>
            <person name="Mallez S."/>
            <person name="Becker A."/>
            <person name="Gohl D.M."/>
            <person name="Silverstein K.A.T."/>
            <person name="Koren S."/>
            <person name="Bechman K.B."/>
            <person name="Herman A."/>
            <person name="Abrahante J.E."/>
            <person name="Garbe J."/>
        </authorList>
    </citation>
    <scope>NUCLEOTIDE SEQUENCE</scope>
    <source>
        <strain evidence="1">Duluth1</strain>
        <tissue evidence="1">Whole animal</tissue>
    </source>
</reference>
<reference evidence="1" key="1">
    <citation type="journal article" date="2019" name="bioRxiv">
        <title>The Genome of the Zebra Mussel, Dreissena polymorpha: A Resource for Invasive Species Research.</title>
        <authorList>
            <person name="McCartney M.A."/>
            <person name="Auch B."/>
            <person name="Kono T."/>
            <person name="Mallez S."/>
            <person name="Zhang Y."/>
            <person name="Obille A."/>
            <person name="Becker A."/>
            <person name="Abrahante J.E."/>
            <person name="Garbe J."/>
            <person name="Badalamenti J.P."/>
            <person name="Herman A."/>
            <person name="Mangelson H."/>
            <person name="Liachko I."/>
            <person name="Sullivan S."/>
            <person name="Sone E.D."/>
            <person name="Koren S."/>
            <person name="Silverstein K.A.T."/>
            <person name="Beckman K.B."/>
            <person name="Gohl D.M."/>
        </authorList>
    </citation>
    <scope>NUCLEOTIDE SEQUENCE</scope>
    <source>
        <strain evidence="1">Duluth1</strain>
        <tissue evidence="1">Whole animal</tissue>
    </source>
</reference>
<name>A0A9D4GMR5_DREPO</name>
<dbReference type="AlphaFoldDB" id="A0A9D4GMR5"/>
<sequence>QAHLPLHRRKEPAVRPCDAETLQLLGTHVDRLTKHLQLMCSYLSKTCERNTERYGGFQYKIFRVNHREQSVTVHIKSTSPALDT</sequence>
<feature type="non-terminal residue" evidence="1">
    <location>
        <position position="84"/>
    </location>
</feature>
<feature type="non-terminal residue" evidence="1">
    <location>
        <position position="1"/>
    </location>
</feature>
<evidence type="ECO:0000313" key="1">
    <source>
        <dbReference type="EMBL" id="KAH3816722.1"/>
    </source>
</evidence>
<organism evidence="1 2">
    <name type="scientific">Dreissena polymorpha</name>
    <name type="common">Zebra mussel</name>
    <name type="synonym">Mytilus polymorpha</name>
    <dbReference type="NCBI Taxonomy" id="45954"/>
    <lineage>
        <taxon>Eukaryota</taxon>
        <taxon>Metazoa</taxon>
        <taxon>Spiralia</taxon>
        <taxon>Lophotrochozoa</taxon>
        <taxon>Mollusca</taxon>
        <taxon>Bivalvia</taxon>
        <taxon>Autobranchia</taxon>
        <taxon>Heteroconchia</taxon>
        <taxon>Euheterodonta</taxon>
        <taxon>Imparidentia</taxon>
        <taxon>Neoheterodontei</taxon>
        <taxon>Myida</taxon>
        <taxon>Dreissenoidea</taxon>
        <taxon>Dreissenidae</taxon>
        <taxon>Dreissena</taxon>
    </lineage>
</organism>
<protein>
    <submittedName>
        <fullName evidence="1">Uncharacterized protein</fullName>
    </submittedName>
</protein>
<dbReference type="EMBL" id="JAIWYP010000005">
    <property type="protein sequence ID" value="KAH3816722.1"/>
    <property type="molecule type" value="Genomic_DNA"/>
</dbReference>
<comment type="caution">
    <text evidence="1">The sequence shown here is derived from an EMBL/GenBank/DDBJ whole genome shotgun (WGS) entry which is preliminary data.</text>
</comment>
<dbReference type="Proteomes" id="UP000828390">
    <property type="component" value="Unassembled WGS sequence"/>
</dbReference>